<evidence type="ECO:0000313" key="2">
    <source>
        <dbReference type="EMBL" id="CAI5769089.1"/>
    </source>
</evidence>
<dbReference type="GO" id="GO:0019678">
    <property type="term" value="P:propionate metabolic process, methylmalonyl pathway"/>
    <property type="evidence" value="ECO:0007669"/>
    <property type="project" value="TreeGrafter"/>
</dbReference>
<protein>
    <submittedName>
        <fullName evidence="2">Methylmalonyl-CoA mutase, mitochondrial</fullName>
    </submittedName>
</protein>
<dbReference type="GO" id="GO:0046872">
    <property type="term" value="F:metal ion binding"/>
    <property type="evidence" value="ECO:0007669"/>
    <property type="project" value="InterPro"/>
</dbReference>
<dbReference type="GO" id="GO:0031419">
    <property type="term" value="F:cobalamin binding"/>
    <property type="evidence" value="ECO:0007669"/>
    <property type="project" value="InterPro"/>
</dbReference>
<dbReference type="AlphaFoldDB" id="A0AA35NZ42"/>
<dbReference type="NCBIfam" id="TIGR00640">
    <property type="entry name" value="acid_CoA_mut_C"/>
    <property type="match status" value="1"/>
</dbReference>
<feature type="chain" id="PRO_5041211921" evidence="1">
    <location>
        <begin position="18"/>
        <end position="85"/>
    </location>
</feature>
<dbReference type="EMBL" id="OX395128">
    <property type="protein sequence ID" value="CAI5769089.1"/>
    <property type="molecule type" value="Genomic_DNA"/>
</dbReference>
<organism evidence="2 3">
    <name type="scientific">Podarcis lilfordi</name>
    <name type="common">Lilford's wall lizard</name>
    <dbReference type="NCBI Taxonomy" id="74358"/>
    <lineage>
        <taxon>Eukaryota</taxon>
        <taxon>Metazoa</taxon>
        <taxon>Chordata</taxon>
        <taxon>Craniata</taxon>
        <taxon>Vertebrata</taxon>
        <taxon>Euteleostomi</taxon>
        <taxon>Lepidosauria</taxon>
        <taxon>Squamata</taxon>
        <taxon>Bifurcata</taxon>
        <taxon>Unidentata</taxon>
        <taxon>Episquamata</taxon>
        <taxon>Laterata</taxon>
        <taxon>Lacertibaenia</taxon>
        <taxon>Lacertidae</taxon>
        <taxon>Podarcis</taxon>
    </lineage>
</organism>
<accession>A0AA35NZ42</accession>
<sequence>MLVPSVLLPLFSVKTEAWTPREVAQQAVDADVHCVGHCVHLGCWPQNGLSLSRPDLLLMCGGVIPPQDYDFLYASGVSKIFGPGT</sequence>
<feature type="signal peptide" evidence="1">
    <location>
        <begin position="1"/>
        <end position="17"/>
    </location>
</feature>
<name>A0AA35NZ42_9SAUR</name>
<dbReference type="PANTHER" id="PTHR48101:SF4">
    <property type="entry name" value="METHYLMALONYL-COA MUTASE, MITOCHONDRIAL"/>
    <property type="match status" value="1"/>
</dbReference>
<dbReference type="Proteomes" id="UP001178461">
    <property type="component" value="Chromosome 3"/>
</dbReference>
<evidence type="ECO:0000313" key="3">
    <source>
        <dbReference type="Proteomes" id="UP001178461"/>
    </source>
</evidence>
<dbReference type="PANTHER" id="PTHR48101">
    <property type="entry name" value="METHYLMALONYL-COA MUTASE, MITOCHONDRIAL-RELATED"/>
    <property type="match status" value="1"/>
</dbReference>
<keyword evidence="1" id="KW-0732">Signal</keyword>
<dbReference type="InterPro" id="IPR036724">
    <property type="entry name" value="Cobalamin-bd_sf"/>
</dbReference>
<keyword evidence="3" id="KW-1185">Reference proteome</keyword>
<dbReference type="GO" id="GO:0004494">
    <property type="term" value="F:methylmalonyl-CoA mutase activity"/>
    <property type="evidence" value="ECO:0007669"/>
    <property type="project" value="TreeGrafter"/>
</dbReference>
<dbReference type="InterPro" id="IPR006159">
    <property type="entry name" value="Acid_CoA_mut_C"/>
</dbReference>
<reference evidence="2" key="1">
    <citation type="submission" date="2022-12" db="EMBL/GenBank/DDBJ databases">
        <authorList>
            <person name="Alioto T."/>
            <person name="Alioto T."/>
            <person name="Gomez Garrido J."/>
        </authorList>
    </citation>
    <scope>NUCLEOTIDE SEQUENCE</scope>
</reference>
<dbReference type="SUPFAM" id="SSF52242">
    <property type="entry name" value="Cobalamin (vitamin B12)-binding domain"/>
    <property type="match status" value="1"/>
</dbReference>
<evidence type="ECO:0000256" key="1">
    <source>
        <dbReference type="SAM" id="SignalP"/>
    </source>
</evidence>
<gene>
    <name evidence="2" type="ORF">PODLI_1B039889</name>
</gene>
<dbReference type="Gene3D" id="3.40.50.280">
    <property type="entry name" value="Cobalamin-binding domain"/>
    <property type="match status" value="1"/>
</dbReference>
<proteinExistence type="predicted"/>
<dbReference type="GO" id="GO:0005739">
    <property type="term" value="C:mitochondrion"/>
    <property type="evidence" value="ECO:0007669"/>
    <property type="project" value="TreeGrafter"/>
</dbReference>